<protein>
    <recommendedName>
        <fullName evidence="1">Glyoxalase-like domain-containing protein</fullName>
    </recommendedName>
</protein>
<organism evidence="2 3">
    <name type="scientific">Hoeflea olei</name>
    <dbReference type="NCBI Taxonomy" id="1480615"/>
    <lineage>
        <taxon>Bacteria</taxon>
        <taxon>Pseudomonadati</taxon>
        <taxon>Pseudomonadota</taxon>
        <taxon>Alphaproteobacteria</taxon>
        <taxon>Hyphomicrobiales</taxon>
        <taxon>Rhizobiaceae</taxon>
        <taxon>Hoeflea</taxon>
    </lineage>
</organism>
<proteinExistence type="predicted"/>
<dbReference type="Proteomes" id="UP000094795">
    <property type="component" value="Unassembled WGS sequence"/>
</dbReference>
<keyword evidence="3" id="KW-1185">Reference proteome</keyword>
<dbReference type="AlphaFoldDB" id="A0A1C1YVN6"/>
<dbReference type="InterPro" id="IPR041581">
    <property type="entry name" value="Glyoxalase_6"/>
</dbReference>
<sequence length="125" mass="13687">MHKSRLSAIVIDVHTDHIEHSAGFWSQLLGEPSHVDDDGQRATIMAADKGVSLVLEAVQDEARIHFDIETNDLAAEIHRVEALGGRKISVKDHAVIMEAPTGHRFRLTGPNSHLLPSAGKTWGED</sequence>
<evidence type="ECO:0000259" key="1">
    <source>
        <dbReference type="Pfam" id="PF18029"/>
    </source>
</evidence>
<gene>
    <name evidence="2" type="ORF">AWJ14_01710</name>
</gene>
<dbReference type="STRING" id="1480615.AWJ14_01710"/>
<feature type="domain" description="Glyoxalase-like" evidence="1">
    <location>
        <begin position="9"/>
        <end position="108"/>
    </location>
</feature>
<comment type="caution">
    <text evidence="2">The sequence shown here is derived from an EMBL/GenBank/DDBJ whole genome shotgun (WGS) entry which is preliminary data.</text>
</comment>
<dbReference type="EMBL" id="LQZT01000012">
    <property type="protein sequence ID" value="OCW57561.1"/>
    <property type="molecule type" value="Genomic_DNA"/>
</dbReference>
<dbReference type="SUPFAM" id="SSF54593">
    <property type="entry name" value="Glyoxalase/Bleomycin resistance protein/Dihydroxybiphenyl dioxygenase"/>
    <property type="match status" value="1"/>
</dbReference>
<dbReference type="Gene3D" id="3.10.180.10">
    <property type="entry name" value="2,3-Dihydroxybiphenyl 1,2-Dioxygenase, domain 1"/>
    <property type="match status" value="1"/>
</dbReference>
<name>A0A1C1YVN6_9HYPH</name>
<reference evidence="2 3" key="1">
    <citation type="submission" date="2015-12" db="EMBL/GenBank/DDBJ databases">
        <authorList>
            <person name="Shamseldin A."/>
            <person name="Moawad H."/>
            <person name="Abd El-Rahim W.M."/>
            <person name="Sadowsky M.J."/>
        </authorList>
    </citation>
    <scope>NUCLEOTIDE SEQUENCE [LARGE SCALE GENOMIC DNA]</scope>
    <source>
        <strain evidence="2 3">JC234</strain>
    </source>
</reference>
<dbReference type="RefSeq" id="WP_066177594.1">
    <property type="nucleotide sequence ID" value="NZ_LQZT01000012.1"/>
</dbReference>
<dbReference type="InterPro" id="IPR029068">
    <property type="entry name" value="Glyas_Bleomycin-R_OHBP_Dase"/>
</dbReference>
<dbReference type="OrthoDB" id="69243at2"/>
<evidence type="ECO:0000313" key="2">
    <source>
        <dbReference type="EMBL" id="OCW57561.1"/>
    </source>
</evidence>
<evidence type="ECO:0000313" key="3">
    <source>
        <dbReference type="Proteomes" id="UP000094795"/>
    </source>
</evidence>
<accession>A0A1C1YVN6</accession>
<dbReference type="Pfam" id="PF18029">
    <property type="entry name" value="Glyoxalase_6"/>
    <property type="match status" value="1"/>
</dbReference>